<dbReference type="FunFam" id="3.40.50.1000:FF:000038">
    <property type="entry name" value="Fructose-1-phosphate/6-phosphogluconate phosphatase"/>
    <property type="match status" value="1"/>
</dbReference>
<organism evidence="3 4">
    <name type="scientific">Salmonella enterica subsp. enterica serovar Urbana str. R8-2977</name>
    <dbReference type="NCBI Taxonomy" id="913084"/>
    <lineage>
        <taxon>Bacteria</taxon>
        <taxon>Pseudomonadati</taxon>
        <taxon>Pseudomonadota</taxon>
        <taxon>Gammaproteobacteria</taxon>
        <taxon>Enterobacterales</taxon>
        <taxon>Enterobacteriaceae</taxon>
        <taxon>Salmonella</taxon>
    </lineage>
</organism>
<dbReference type="PATRIC" id="fig|913084.3.peg.3096"/>
<dbReference type="Gene3D" id="1.10.150.240">
    <property type="entry name" value="Putative phosphatase, domain 2"/>
    <property type="match status" value="1"/>
</dbReference>
<evidence type="ECO:0000256" key="1">
    <source>
        <dbReference type="ARBA" id="ARBA00006171"/>
    </source>
</evidence>
<dbReference type="InterPro" id="IPR023198">
    <property type="entry name" value="PGP-like_dom2"/>
</dbReference>
<dbReference type="FunFam" id="1.10.150.240:FF:000002">
    <property type="entry name" value="Fructose-1-phosphate/6-phosphogluconate phosphatase"/>
    <property type="match status" value="1"/>
</dbReference>
<comment type="caution">
    <text evidence="3">The sequence shown here is derived from an EMBL/GenBank/DDBJ whole genome shotgun (WGS) entry which is preliminary data.</text>
</comment>
<dbReference type="InterPro" id="IPR010976">
    <property type="entry name" value="B-phosphoglucomutase_hydrolase"/>
</dbReference>
<dbReference type="Pfam" id="PF00702">
    <property type="entry name" value="Hydrolase"/>
    <property type="match status" value="1"/>
</dbReference>
<proteinExistence type="inferred from homology"/>
<evidence type="ECO:0000256" key="2">
    <source>
        <dbReference type="ARBA" id="ARBA00022723"/>
    </source>
</evidence>
<name>G5RZI7_SALET</name>
<dbReference type="AlphaFoldDB" id="G5RZI7"/>
<reference evidence="3 4" key="1">
    <citation type="journal article" date="2011" name="BMC Genomics">
        <title>Genome sequencing reveals diversification of virulence factor content and possible host adaptation in distinct subpopulations of Salmonella enterica.</title>
        <authorList>
            <person name="den Bakker H.C."/>
            <person name="Moreno Switt A.I."/>
            <person name="Govoni G."/>
            <person name="Cummings C.A."/>
            <person name="Ranieri M.L."/>
            <person name="Degoricija L."/>
            <person name="Hoelzer K."/>
            <person name="Rodriguez-Rivera L.D."/>
            <person name="Brown S."/>
            <person name="Bolchacova E."/>
            <person name="Furtado M.R."/>
            <person name="Wiedmann M."/>
        </authorList>
    </citation>
    <scope>NUCLEOTIDE SEQUENCE [LARGE SCALE GENOMIC DNA]</scope>
    <source>
        <strain evidence="3 4">R8-2977</strain>
    </source>
</reference>
<protein>
    <submittedName>
        <fullName evidence="3">Putative phosphatase YqaB</fullName>
    </submittedName>
</protein>
<dbReference type="GO" id="GO:0050308">
    <property type="term" value="F:sugar-phosphatase activity"/>
    <property type="evidence" value="ECO:0007669"/>
    <property type="project" value="TreeGrafter"/>
</dbReference>
<evidence type="ECO:0000313" key="3">
    <source>
        <dbReference type="EMBL" id="EHD00473.1"/>
    </source>
</evidence>
<dbReference type="Gene3D" id="3.40.50.1000">
    <property type="entry name" value="HAD superfamily/HAD-like"/>
    <property type="match status" value="1"/>
</dbReference>
<dbReference type="InterPro" id="IPR036412">
    <property type="entry name" value="HAD-like_sf"/>
</dbReference>
<feature type="non-terminal residue" evidence="3">
    <location>
        <position position="1"/>
    </location>
</feature>
<keyword evidence="2" id="KW-0479">Metal-binding</keyword>
<dbReference type="InterPro" id="IPR023214">
    <property type="entry name" value="HAD_sf"/>
</dbReference>
<dbReference type="PRINTS" id="PR00413">
    <property type="entry name" value="HADHALOGNASE"/>
</dbReference>
<gene>
    <name evidence="3" type="ORF">LTSEURB_4228</name>
</gene>
<comment type="similarity">
    <text evidence="1">Belongs to the HAD-like hydrolase superfamily. CbbY/CbbZ/Gph/YieH family.</text>
</comment>
<accession>G5RZI7</accession>
<dbReference type="NCBIfam" id="TIGR01509">
    <property type="entry name" value="HAD-SF-IA-v3"/>
    <property type="match status" value="1"/>
</dbReference>
<dbReference type="CDD" id="cd07505">
    <property type="entry name" value="HAD_BPGM-like"/>
    <property type="match status" value="1"/>
</dbReference>
<dbReference type="GO" id="GO:0046872">
    <property type="term" value="F:metal ion binding"/>
    <property type="evidence" value="ECO:0007669"/>
    <property type="project" value="UniProtKB-KW"/>
</dbReference>
<dbReference type="InterPro" id="IPR051806">
    <property type="entry name" value="HAD-like_SPP"/>
</dbReference>
<dbReference type="Proteomes" id="UP000004776">
    <property type="component" value="Unassembled WGS sequence"/>
</dbReference>
<dbReference type="PANTHER" id="PTHR43481">
    <property type="entry name" value="FRUCTOSE-1-PHOSPHATE PHOSPHATASE"/>
    <property type="match status" value="1"/>
</dbReference>
<dbReference type="InterPro" id="IPR006439">
    <property type="entry name" value="HAD-SF_hydro_IA"/>
</dbReference>
<dbReference type="NCBIfam" id="TIGR02009">
    <property type="entry name" value="PGMB-YQAB-SF"/>
    <property type="match status" value="1"/>
</dbReference>
<sequence length="258" mass="28833">TLRQQRPIRRIILPDTSLPCNRFSPYPEYTSSSLLATKSTNCDKVLSGYSVCENTMYARYAGLIFDMDGTLLDTEPTHRKAWREVLGRYGLRFDEQAMVALNGSPTWLIAQSIIELNHADLDPLSLAREKTDAVKSILLDCVEPLPLVEVVKAWHGRRPIPLKAWHGRRPRRRPMSVGTGSESAIAEALLAHLGLRRYFDAVVAADHVQHHKPAPDTFLLCAQRMGVMPTQCVVFEDADFGLQAARTAGMDAVDVRLL</sequence>
<dbReference type="SFLD" id="SFLDG01129">
    <property type="entry name" value="C1.5:_HAD__Beta-PGM__Phosphata"/>
    <property type="match status" value="1"/>
</dbReference>
<dbReference type="EMBL" id="AFCW01001625">
    <property type="protein sequence ID" value="EHD00473.1"/>
    <property type="molecule type" value="Genomic_DNA"/>
</dbReference>
<evidence type="ECO:0000313" key="4">
    <source>
        <dbReference type="Proteomes" id="UP000004776"/>
    </source>
</evidence>
<dbReference type="PANTHER" id="PTHR43481:SF4">
    <property type="entry name" value="GLYCEROL-1-PHOSPHATE PHOSPHOHYDROLASE 1-RELATED"/>
    <property type="match status" value="1"/>
</dbReference>
<dbReference type="SUPFAM" id="SSF56784">
    <property type="entry name" value="HAD-like"/>
    <property type="match status" value="1"/>
</dbReference>
<dbReference type="SFLD" id="SFLDS00003">
    <property type="entry name" value="Haloacid_Dehalogenase"/>
    <property type="match status" value="1"/>
</dbReference>